<feature type="non-terminal residue" evidence="2">
    <location>
        <position position="95"/>
    </location>
</feature>
<sequence length="95" mass="10201">SLAAYIEWVLVSCKSSVTVDFVDDDTSPTPDPVPSPTSPHSAERQPEPTADGEPKPSATDEPSPRGAKELRIPPEPEPITSDQVREPATPLVKEE</sequence>
<evidence type="ECO:0000313" key="2">
    <source>
        <dbReference type="EMBL" id="KAL0176624.1"/>
    </source>
</evidence>
<comment type="caution">
    <text evidence="2">The sequence shown here is derived from an EMBL/GenBank/DDBJ whole genome shotgun (WGS) entry which is preliminary data.</text>
</comment>
<protein>
    <submittedName>
        <fullName evidence="2">Uncharacterized protein</fullName>
    </submittedName>
</protein>
<proteinExistence type="predicted"/>
<organism evidence="2 3">
    <name type="scientific">Cirrhinus mrigala</name>
    <name type="common">Mrigala</name>
    <dbReference type="NCBI Taxonomy" id="683832"/>
    <lineage>
        <taxon>Eukaryota</taxon>
        <taxon>Metazoa</taxon>
        <taxon>Chordata</taxon>
        <taxon>Craniata</taxon>
        <taxon>Vertebrata</taxon>
        <taxon>Euteleostomi</taxon>
        <taxon>Actinopterygii</taxon>
        <taxon>Neopterygii</taxon>
        <taxon>Teleostei</taxon>
        <taxon>Ostariophysi</taxon>
        <taxon>Cypriniformes</taxon>
        <taxon>Cyprinidae</taxon>
        <taxon>Labeoninae</taxon>
        <taxon>Labeonini</taxon>
        <taxon>Cirrhinus</taxon>
    </lineage>
</organism>
<dbReference type="Proteomes" id="UP001529510">
    <property type="component" value="Unassembled WGS sequence"/>
</dbReference>
<keyword evidence="3" id="KW-1185">Reference proteome</keyword>
<feature type="non-terminal residue" evidence="2">
    <location>
        <position position="1"/>
    </location>
</feature>
<dbReference type="AlphaFoldDB" id="A0ABD0PRF7"/>
<accession>A0ABD0PRF7</accession>
<feature type="compositionally biased region" description="Basic and acidic residues" evidence="1">
    <location>
        <begin position="62"/>
        <end position="74"/>
    </location>
</feature>
<name>A0ABD0PRF7_CIRMR</name>
<evidence type="ECO:0000256" key="1">
    <source>
        <dbReference type="SAM" id="MobiDB-lite"/>
    </source>
</evidence>
<feature type="region of interest" description="Disordered" evidence="1">
    <location>
        <begin position="20"/>
        <end position="95"/>
    </location>
</feature>
<gene>
    <name evidence="2" type="ORF">M9458_028954</name>
</gene>
<dbReference type="EMBL" id="JAMKFB020000014">
    <property type="protein sequence ID" value="KAL0176624.1"/>
    <property type="molecule type" value="Genomic_DNA"/>
</dbReference>
<evidence type="ECO:0000313" key="3">
    <source>
        <dbReference type="Proteomes" id="UP001529510"/>
    </source>
</evidence>
<reference evidence="2 3" key="1">
    <citation type="submission" date="2024-05" db="EMBL/GenBank/DDBJ databases">
        <title>Genome sequencing and assembly of Indian major carp, Cirrhinus mrigala (Hamilton, 1822).</title>
        <authorList>
            <person name="Mohindra V."/>
            <person name="Chowdhury L.M."/>
            <person name="Lal K."/>
            <person name="Jena J.K."/>
        </authorList>
    </citation>
    <scope>NUCLEOTIDE SEQUENCE [LARGE SCALE GENOMIC DNA]</scope>
    <source>
        <strain evidence="2">CM1030</strain>
        <tissue evidence="2">Blood</tissue>
    </source>
</reference>